<sequence length="134" mass="14961">SYANNCWIGNVPAELEGLTFLEEQCIARARSTHCTVKIEAEHGPLKSHGNVCIFSQEPRSLECVLPPPINVLCDEVAVILVASPGTIITDELLNGTPFLVRRSKILNALLWLKLNNPLYSDIEVSYEWLLNEYP</sequence>
<dbReference type="OrthoDB" id="3257061at2759"/>
<dbReference type="EMBL" id="KN837104">
    <property type="protein sequence ID" value="KIJ47100.1"/>
    <property type="molecule type" value="Genomic_DNA"/>
</dbReference>
<dbReference type="InterPro" id="IPR046700">
    <property type="entry name" value="DUF6570"/>
</dbReference>
<feature type="non-terminal residue" evidence="2">
    <location>
        <position position="1"/>
    </location>
</feature>
<proteinExistence type="predicted"/>
<keyword evidence="3" id="KW-1185">Reference proteome</keyword>
<accession>A0A0C9UVN3</accession>
<reference evidence="2 3" key="1">
    <citation type="submission" date="2014-06" db="EMBL/GenBank/DDBJ databases">
        <title>Evolutionary Origins and Diversification of the Mycorrhizal Mutualists.</title>
        <authorList>
            <consortium name="DOE Joint Genome Institute"/>
            <consortium name="Mycorrhizal Genomics Consortium"/>
            <person name="Kohler A."/>
            <person name="Kuo A."/>
            <person name="Nagy L.G."/>
            <person name="Floudas D."/>
            <person name="Copeland A."/>
            <person name="Barry K.W."/>
            <person name="Cichocki N."/>
            <person name="Veneault-Fourrey C."/>
            <person name="LaButti K."/>
            <person name="Lindquist E.A."/>
            <person name="Lipzen A."/>
            <person name="Lundell T."/>
            <person name="Morin E."/>
            <person name="Murat C."/>
            <person name="Riley R."/>
            <person name="Ohm R."/>
            <person name="Sun H."/>
            <person name="Tunlid A."/>
            <person name="Henrissat B."/>
            <person name="Grigoriev I.V."/>
            <person name="Hibbett D.S."/>
            <person name="Martin F."/>
        </authorList>
    </citation>
    <scope>NUCLEOTIDE SEQUENCE [LARGE SCALE GENOMIC DNA]</scope>
    <source>
        <strain evidence="2 3">SS14</strain>
    </source>
</reference>
<dbReference type="Proteomes" id="UP000054279">
    <property type="component" value="Unassembled WGS sequence"/>
</dbReference>
<name>A0A0C9UVN3_SPHS4</name>
<gene>
    <name evidence="2" type="ORF">M422DRAFT_81546</name>
</gene>
<dbReference type="HOGENOM" id="CLU_090397_2_0_1"/>
<protein>
    <recommendedName>
        <fullName evidence="1">DUF6570 domain-containing protein</fullName>
    </recommendedName>
</protein>
<evidence type="ECO:0000313" key="2">
    <source>
        <dbReference type="EMBL" id="KIJ47100.1"/>
    </source>
</evidence>
<dbReference type="AlphaFoldDB" id="A0A0C9UVN3"/>
<evidence type="ECO:0000313" key="3">
    <source>
        <dbReference type="Proteomes" id="UP000054279"/>
    </source>
</evidence>
<organism evidence="2 3">
    <name type="scientific">Sphaerobolus stellatus (strain SS14)</name>
    <dbReference type="NCBI Taxonomy" id="990650"/>
    <lineage>
        <taxon>Eukaryota</taxon>
        <taxon>Fungi</taxon>
        <taxon>Dikarya</taxon>
        <taxon>Basidiomycota</taxon>
        <taxon>Agaricomycotina</taxon>
        <taxon>Agaricomycetes</taxon>
        <taxon>Phallomycetidae</taxon>
        <taxon>Geastrales</taxon>
        <taxon>Sphaerobolaceae</taxon>
        <taxon>Sphaerobolus</taxon>
    </lineage>
</organism>
<evidence type="ECO:0000259" key="1">
    <source>
        <dbReference type="Pfam" id="PF20209"/>
    </source>
</evidence>
<feature type="domain" description="DUF6570" evidence="1">
    <location>
        <begin position="1"/>
        <end position="129"/>
    </location>
</feature>
<feature type="non-terminal residue" evidence="2">
    <location>
        <position position="134"/>
    </location>
</feature>
<dbReference type="Pfam" id="PF20209">
    <property type="entry name" value="DUF6570"/>
    <property type="match status" value="1"/>
</dbReference>